<evidence type="ECO:0000313" key="2">
    <source>
        <dbReference type="Proteomes" id="UP000811619"/>
    </source>
</evidence>
<keyword evidence="2" id="KW-1185">Reference proteome</keyword>
<dbReference type="Proteomes" id="UP000811619">
    <property type="component" value="Unassembled WGS sequence"/>
</dbReference>
<accession>A0A8K0NGY6</accession>
<evidence type="ECO:0000313" key="1">
    <source>
        <dbReference type="EMBL" id="KAG5920883.1"/>
    </source>
</evidence>
<dbReference type="AlphaFoldDB" id="A0A8K0NGY6"/>
<gene>
    <name evidence="1" type="ORF">E4U42_006035</name>
</gene>
<sequence length="132" mass="15109">LLFGQARYEGAATLLERALRVGGDFAWRPHCELCLGRTYARMGRVDEAKGLLGRLADEGMVEADAELVDLLGAEGREETEQRMYTAACHGRRDMFARLAERELEKTDGQRTAEDRRLWAMEWSRLADQRVEY</sequence>
<organism evidence="1 2">
    <name type="scientific">Claviceps africana</name>
    <dbReference type="NCBI Taxonomy" id="83212"/>
    <lineage>
        <taxon>Eukaryota</taxon>
        <taxon>Fungi</taxon>
        <taxon>Dikarya</taxon>
        <taxon>Ascomycota</taxon>
        <taxon>Pezizomycotina</taxon>
        <taxon>Sordariomycetes</taxon>
        <taxon>Hypocreomycetidae</taxon>
        <taxon>Hypocreales</taxon>
        <taxon>Clavicipitaceae</taxon>
        <taxon>Claviceps</taxon>
    </lineage>
</organism>
<dbReference type="EMBL" id="SRPY01000589">
    <property type="protein sequence ID" value="KAG5920883.1"/>
    <property type="molecule type" value="Genomic_DNA"/>
</dbReference>
<evidence type="ECO:0008006" key="3">
    <source>
        <dbReference type="Google" id="ProtNLM"/>
    </source>
</evidence>
<dbReference type="InterPro" id="IPR011990">
    <property type="entry name" value="TPR-like_helical_dom_sf"/>
</dbReference>
<dbReference type="Gene3D" id="1.25.40.10">
    <property type="entry name" value="Tetratricopeptide repeat domain"/>
    <property type="match status" value="1"/>
</dbReference>
<protein>
    <recommendedName>
        <fullName evidence="3">Tetratricopeptide repeat protein</fullName>
    </recommendedName>
</protein>
<dbReference type="SUPFAM" id="SSF48452">
    <property type="entry name" value="TPR-like"/>
    <property type="match status" value="1"/>
</dbReference>
<comment type="caution">
    <text evidence="1">The sequence shown here is derived from an EMBL/GenBank/DDBJ whole genome shotgun (WGS) entry which is preliminary data.</text>
</comment>
<proteinExistence type="predicted"/>
<feature type="non-terminal residue" evidence="1">
    <location>
        <position position="1"/>
    </location>
</feature>
<dbReference type="OrthoDB" id="5379420at2759"/>
<reference evidence="1" key="1">
    <citation type="journal article" date="2020" name="bioRxiv">
        <title>Whole genome comparisons of ergot fungi reveals the divergence and evolution of species within the genus Claviceps are the result of varying mechanisms driving genome evolution and host range expansion.</title>
        <authorList>
            <person name="Wyka S.A."/>
            <person name="Mondo S.J."/>
            <person name="Liu M."/>
            <person name="Dettman J."/>
            <person name="Nalam V."/>
            <person name="Broders K.D."/>
        </authorList>
    </citation>
    <scope>NUCLEOTIDE SEQUENCE</scope>
    <source>
        <strain evidence="1">CCC 489</strain>
    </source>
</reference>
<name>A0A8K0NGY6_9HYPO</name>